<feature type="transmembrane region" description="Helical" evidence="1">
    <location>
        <begin position="41"/>
        <end position="61"/>
    </location>
</feature>
<keyword evidence="1" id="KW-0472">Membrane</keyword>
<reference evidence="2 3" key="1">
    <citation type="submission" date="2015-09" db="EMBL/GenBank/DDBJ databases">
        <authorList>
            <consortium name="Pathogen Informatics"/>
        </authorList>
    </citation>
    <scope>NUCLEOTIDE SEQUENCE [LARGE SCALE GENOMIC DNA]</scope>
    <source>
        <strain evidence="2 3">2789STDY5834960</strain>
    </source>
</reference>
<dbReference type="AlphaFoldDB" id="A0A173T2J9"/>
<dbReference type="InterPro" id="IPR021529">
    <property type="entry name" value="DUF2798"/>
</dbReference>
<dbReference type="Pfam" id="PF11391">
    <property type="entry name" value="DUF2798"/>
    <property type="match status" value="2"/>
</dbReference>
<organism evidence="2 3">
    <name type="scientific">Roseburia intestinalis</name>
    <dbReference type="NCBI Taxonomy" id="166486"/>
    <lineage>
        <taxon>Bacteria</taxon>
        <taxon>Bacillati</taxon>
        <taxon>Bacillota</taxon>
        <taxon>Clostridia</taxon>
        <taxon>Lachnospirales</taxon>
        <taxon>Lachnospiraceae</taxon>
        <taxon>Roseburia</taxon>
    </lineage>
</organism>
<name>A0A173T2J9_9FIRM</name>
<evidence type="ECO:0000313" key="3">
    <source>
        <dbReference type="Proteomes" id="UP000095350"/>
    </source>
</evidence>
<gene>
    <name evidence="2" type="ORF">ERS852572_01318</name>
</gene>
<dbReference type="STRING" id="166486.ERS852572_01318"/>
<dbReference type="Proteomes" id="UP000095350">
    <property type="component" value="Unassembled WGS sequence"/>
</dbReference>
<evidence type="ECO:0000256" key="1">
    <source>
        <dbReference type="SAM" id="Phobius"/>
    </source>
</evidence>
<dbReference type="EMBL" id="CYXZ01000008">
    <property type="protein sequence ID" value="CUM96700.1"/>
    <property type="molecule type" value="Genomic_DNA"/>
</dbReference>
<dbReference type="OrthoDB" id="7062363at2"/>
<dbReference type="RefSeq" id="WP_022111984.1">
    <property type="nucleotide sequence ID" value="NZ_CABIYH010000008.1"/>
</dbReference>
<proteinExistence type="predicted"/>
<feature type="transmembrane region" description="Helical" evidence="1">
    <location>
        <begin position="9"/>
        <end position="29"/>
    </location>
</feature>
<evidence type="ECO:0000313" key="2">
    <source>
        <dbReference type="EMBL" id="CUM96700.1"/>
    </source>
</evidence>
<evidence type="ECO:0008006" key="4">
    <source>
        <dbReference type="Google" id="ProtNLM"/>
    </source>
</evidence>
<feature type="transmembrane region" description="Helical" evidence="1">
    <location>
        <begin position="82"/>
        <end position="108"/>
    </location>
</feature>
<keyword evidence="1" id="KW-1133">Transmembrane helix</keyword>
<keyword evidence="1" id="KW-0812">Transmembrane</keyword>
<dbReference type="PaxDb" id="166486-ERS852572_01318"/>
<protein>
    <recommendedName>
        <fullName evidence="4">DUF2798 domain-containing protein</fullName>
    </recommendedName>
</protein>
<accession>A0A173T2J9</accession>
<sequence length="172" mass="19382">MPKTKLQEIVFTILMVFVMVYAMICYNIALNMGGMSNVVFLNAFHELIIMGPLAFILDFFLYGSLSKKLAFRIVTPGVDKPIMLILAISSITVCLMCPTMSLAATLLFKHAGKEVIAVWLQTTALNFPMAFFWQIFFAGPLVRTIFGMIFKEKEEQVMKEESEFLEGGSVRN</sequence>